<keyword evidence="4" id="KW-1015">Disulfide bond</keyword>
<dbReference type="OrthoDB" id="4687011at2"/>
<gene>
    <name evidence="5" type="ORF">NN4_48090</name>
</gene>
<reference evidence="5 6" key="1">
    <citation type="submission" date="2019-07" db="EMBL/GenBank/DDBJ databases">
        <title>Whole genome shotgun sequence of Nocardia ninae NBRC 108245.</title>
        <authorList>
            <person name="Hosoyama A."/>
            <person name="Uohara A."/>
            <person name="Ohji S."/>
            <person name="Ichikawa N."/>
        </authorList>
    </citation>
    <scope>NUCLEOTIDE SEQUENCE [LARGE SCALE GENOMIC DNA]</scope>
    <source>
        <strain evidence="5 6">NBRC 108245</strain>
    </source>
</reference>
<dbReference type="Gene3D" id="3.40.50.1820">
    <property type="entry name" value="alpha/beta hydrolase"/>
    <property type="match status" value="1"/>
</dbReference>
<dbReference type="PANTHER" id="PTHR33630:SF9">
    <property type="entry name" value="CUTINASE 4"/>
    <property type="match status" value="1"/>
</dbReference>
<dbReference type="InterPro" id="IPR029058">
    <property type="entry name" value="AB_hydrolase_fold"/>
</dbReference>
<evidence type="ECO:0000256" key="1">
    <source>
        <dbReference type="ARBA" id="ARBA00007534"/>
    </source>
</evidence>
<dbReference type="PANTHER" id="PTHR33630">
    <property type="entry name" value="CUTINASE RV1984C-RELATED-RELATED"/>
    <property type="match status" value="1"/>
</dbReference>
<comment type="caution">
    <text evidence="5">The sequence shown here is derived from an EMBL/GenBank/DDBJ whole genome shotgun (WGS) entry which is preliminary data.</text>
</comment>
<dbReference type="EMBL" id="BJXA01000034">
    <property type="protein sequence ID" value="GEM40290.1"/>
    <property type="molecule type" value="Genomic_DNA"/>
</dbReference>
<evidence type="ECO:0000313" key="6">
    <source>
        <dbReference type="Proteomes" id="UP000321424"/>
    </source>
</evidence>
<keyword evidence="3" id="KW-0378">Hydrolase</keyword>
<name>A0A511MI01_9NOCA</name>
<dbReference type="InterPro" id="IPR000675">
    <property type="entry name" value="Cutinase/axe"/>
</dbReference>
<dbReference type="SMART" id="SM01110">
    <property type="entry name" value="Cutinase"/>
    <property type="match status" value="1"/>
</dbReference>
<keyword evidence="6" id="KW-1185">Reference proteome</keyword>
<evidence type="ECO:0000256" key="2">
    <source>
        <dbReference type="ARBA" id="ARBA00022487"/>
    </source>
</evidence>
<evidence type="ECO:0000256" key="4">
    <source>
        <dbReference type="ARBA" id="ARBA00023157"/>
    </source>
</evidence>
<evidence type="ECO:0000313" key="5">
    <source>
        <dbReference type="EMBL" id="GEM40290.1"/>
    </source>
</evidence>
<organism evidence="5 6">
    <name type="scientific">Nocardia ninae NBRC 108245</name>
    <dbReference type="NCBI Taxonomy" id="1210091"/>
    <lineage>
        <taxon>Bacteria</taxon>
        <taxon>Bacillati</taxon>
        <taxon>Actinomycetota</taxon>
        <taxon>Actinomycetes</taxon>
        <taxon>Mycobacteriales</taxon>
        <taxon>Nocardiaceae</taxon>
        <taxon>Nocardia</taxon>
    </lineage>
</organism>
<evidence type="ECO:0000256" key="3">
    <source>
        <dbReference type="ARBA" id="ARBA00022801"/>
    </source>
</evidence>
<dbReference type="Proteomes" id="UP000321424">
    <property type="component" value="Unassembled WGS sequence"/>
</dbReference>
<protein>
    <recommendedName>
        <fullName evidence="7">Cutinase</fullName>
    </recommendedName>
</protein>
<comment type="similarity">
    <text evidence="1">Belongs to the cutinase family.</text>
</comment>
<dbReference type="SUPFAM" id="SSF53474">
    <property type="entry name" value="alpha/beta-Hydrolases"/>
    <property type="match status" value="1"/>
</dbReference>
<dbReference type="RefSeq" id="WP_147135360.1">
    <property type="nucleotide sequence ID" value="NZ_BJXA01000034.1"/>
</dbReference>
<evidence type="ECO:0008006" key="7">
    <source>
        <dbReference type="Google" id="ProtNLM"/>
    </source>
</evidence>
<proteinExistence type="inferred from homology"/>
<accession>A0A511MI01</accession>
<dbReference type="Pfam" id="PF01083">
    <property type="entry name" value="Cutinase"/>
    <property type="match status" value="1"/>
</dbReference>
<sequence>MSVLPLSHRYVVAVLVAMGVAVAPVTVAAPALARSAQADCAQTFNLFIPGTWETNEKADPAKPIGMLRPIAEAIQHRQGPSSDIYFTPYMARAFDNGYTYADSKNTALVNARKALRDYGNRCPEAKFTITGYSQGADAAGDVASEIGNDRGPVPPDRVLAVGLIADPASGTKGETVIGPHTAGSGIADPRPQGMGKLTGRVSSICDPGDLYCSIKKSDNPLLARLGSLLSKAASNSGFAKTLAVKDTKVDLSGLATAVDELTASRHAPGGLDLTHVRDTTAKLTDTIETLAGLQDSGTAERLAAAPAGTAEHNASRVLSKAGEADLAGAASAVNTITDSATALLNRGIRTVPADSPDATALTIKVDALIDLVGPLAEIPAAILGSATKILAMLKPTVLVDQTLDVVANVTALDFGAILDNFALLSQKVAAMDAKGAHQVAGALNNQFRPLVELVASADLKAVAQVLSTIPNSQGYTQIATSMTAILSKADVLRLATLVGQIQEIAWSVLEKLVPPPGQAPDPAGAAAVLSGLLPVGLELASVATGLLAETNTSDNTQRLDLEELTGALAKTAPAKGGISLLAMLRDGLSAASFFASSAHINYGALIVDDTGRNAIQWLGDWMNTQIGHAN</sequence>
<keyword evidence="2" id="KW-0719">Serine esterase</keyword>
<dbReference type="AlphaFoldDB" id="A0A511MI01"/>
<dbReference type="GO" id="GO:0052689">
    <property type="term" value="F:carboxylic ester hydrolase activity"/>
    <property type="evidence" value="ECO:0007669"/>
    <property type="project" value="UniProtKB-KW"/>
</dbReference>